<comment type="caution">
    <text evidence="1">The sequence shown here is derived from an EMBL/GenBank/DDBJ whole genome shotgun (WGS) entry which is preliminary data.</text>
</comment>
<organism evidence="1">
    <name type="scientific">Pongo abelii</name>
    <name type="common">Sumatran orangutan</name>
    <name type="synonym">Pongo pygmaeus abelii</name>
    <dbReference type="NCBI Taxonomy" id="9601"/>
    <lineage>
        <taxon>Eukaryota</taxon>
        <taxon>Metazoa</taxon>
        <taxon>Chordata</taxon>
        <taxon>Craniata</taxon>
        <taxon>Vertebrata</taxon>
        <taxon>Euteleostomi</taxon>
        <taxon>Mammalia</taxon>
        <taxon>Eutheria</taxon>
        <taxon>Euarchontoglires</taxon>
        <taxon>Primates</taxon>
        <taxon>Haplorrhini</taxon>
        <taxon>Catarrhini</taxon>
        <taxon>Hominidae</taxon>
        <taxon>Pongo</taxon>
    </lineage>
</organism>
<accession>A0A2J8SUK2</accession>
<evidence type="ECO:0000313" key="1">
    <source>
        <dbReference type="EMBL" id="PNJ24451.1"/>
    </source>
</evidence>
<proteinExistence type="predicted"/>
<gene>
    <name evidence="1" type="ORF">CR201_G0040089</name>
</gene>
<dbReference type="EMBL" id="NDHI03003542">
    <property type="protein sequence ID" value="PNJ24451.1"/>
    <property type="molecule type" value="Genomic_DNA"/>
</dbReference>
<name>A0A2J8SUK2_PONAB</name>
<dbReference type="AlphaFoldDB" id="A0A2J8SUK2"/>
<sequence length="54" mass="6088">MCAASASPDNLVFRMKNEMRNIKYKPVDYQQLRALTEAKKLASASAKLKKLSTK</sequence>
<protein>
    <submittedName>
        <fullName evidence="1">CCDC148 isoform 7</fullName>
    </submittedName>
</protein>
<reference evidence="1" key="1">
    <citation type="submission" date="2017-12" db="EMBL/GenBank/DDBJ databases">
        <title>High-resolution comparative analysis of great ape genomes.</title>
        <authorList>
            <person name="Pollen A."/>
            <person name="Hastie A."/>
            <person name="Hormozdiari F."/>
            <person name="Dougherty M."/>
            <person name="Liu R."/>
            <person name="Chaisson M."/>
            <person name="Hoppe E."/>
            <person name="Hill C."/>
            <person name="Pang A."/>
            <person name="Hillier L."/>
            <person name="Baker C."/>
            <person name="Armstrong J."/>
            <person name="Shendure J."/>
            <person name="Paten B."/>
            <person name="Wilson R."/>
            <person name="Chao H."/>
            <person name="Schneider V."/>
            <person name="Ventura M."/>
            <person name="Kronenberg Z."/>
            <person name="Murali S."/>
            <person name="Gordon D."/>
            <person name="Cantsilieris S."/>
            <person name="Munson K."/>
            <person name="Nelson B."/>
            <person name="Raja A."/>
            <person name="Underwood J."/>
            <person name="Diekhans M."/>
            <person name="Fiddes I."/>
            <person name="Haussler D."/>
            <person name="Eichler E."/>
        </authorList>
    </citation>
    <scope>NUCLEOTIDE SEQUENCE [LARGE SCALE GENOMIC DNA]</scope>
    <source>
        <strain evidence="1">Susie</strain>
    </source>
</reference>